<dbReference type="AlphaFoldDB" id="A0A0N0VFS7"/>
<protein>
    <submittedName>
        <fullName evidence="2">Uncharacterized protein</fullName>
    </submittedName>
</protein>
<gene>
    <name evidence="2" type="ORF">ABB37_03872</name>
</gene>
<feature type="compositionally biased region" description="Basic and acidic residues" evidence="1">
    <location>
        <begin position="20"/>
        <end position="36"/>
    </location>
</feature>
<dbReference type="OrthoDB" id="10438360at2759"/>
<dbReference type="VEuPathDB" id="TriTrypDB:LpyrH10_06_2420"/>
<evidence type="ECO:0000256" key="1">
    <source>
        <dbReference type="SAM" id="MobiDB-lite"/>
    </source>
</evidence>
<name>A0A0N0VFS7_LEPPY</name>
<comment type="caution">
    <text evidence="2">The sequence shown here is derived from an EMBL/GenBank/DDBJ whole genome shotgun (WGS) entry which is preliminary data.</text>
</comment>
<dbReference type="OMA" id="RDPSHSC"/>
<reference evidence="2 3" key="1">
    <citation type="submission" date="2015-07" db="EMBL/GenBank/DDBJ databases">
        <title>High-quality genome of monoxenous trypanosomatid Leptomonas pyrrhocoris.</title>
        <authorList>
            <person name="Flegontov P."/>
            <person name="Butenko A."/>
            <person name="Firsov S."/>
            <person name="Vlcek C."/>
            <person name="Logacheva M.D."/>
            <person name="Field M."/>
            <person name="Filatov D."/>
            <person name="Flegontova O."/>
            <person name="Gerasimov E."/>
            <person name="Jackson A.P."/>
            <person name="Kelly S."/>
            <person name="Opperdoes F."/>
            <person name="O'Reilly A."/>
            <person name="Votypka J."/>
            <person name="Yurchenko V."/>
            <person name="Lukes J."/>
        </authorList>
    </citation>
    <scope>NUCLEOTIDE SEQUENCE [LARGE SCALE GENOMIC DNA]</scope>
    <source>
        <strain evidence="2">H10</strain>
    </source>
</reference>
<feature type="region of interest" description="Disordered" evidence="1">
    <location>
        <begin position="75"/>
        <end position="108"/>
    </location>
</feature>
<keyword evidence="3" id="KW-1185">Reference proteome</keyword>
<dbReference type="GeneID" id="26904163"/>
<evidence type="ECO:0000313" key="2">
    <source>
        <dbReference type="EMBL" id="KPA81524.1"/>
    </source>
</evidence>
<dbReference type="RefSeq" id="XP_015659963.1">
    <property type="nucleotide sequence ID" value="XM_015801343.1"/>
</dbReference>
<feature type="region of interest" description="Disordered" evidence="1">
    <location>
        <begin position="15"/>
        <end position="55"/>
    </location>
</feature>
<organism evidence="2 3">
    <name type="scientific">Leptomonas pyrrhocoris</name>
    <name type="common">Firebug parasite</name>
    <dbReference type="NCBI Taxonomy" id="157538"/>
    <lineage>
        <taxon>Eukaryota</taxon>
        <taxon>Discoba</taxon>
        <taxon>Euglenozoa</taxon>
        <taxon>Kinetoplastea</taxon>
        <taxon>Metakinetoplastina</taxon>
        <taxon>Trypanosomatida</taxon>
        <taxon>Trypanosomatidae</taxon>
        <taxon>Leishmaniinae</taxon>
        <taxon>Leptomonas</taxon>
    </lineage>
</organism>
<dbReference type="EMBL" id="LGTL01000006">
    <property type="protein sequence ID" value="KPA81524.1"/>
    <property type="molecule type" value="Genomic_DNA"/>
</dbReference>
<accession>A0A0N0VFS7</accession>
<sequence>MFSCVHMSKVKLARTRKPKTLTEQHKAELRARRKAETAAAHPSQRPFTSSMDSLPSDGEDNVAGCYVYKNRDPSHSCSAVVHSTRPPPRAKSLEECRPPPLVITAGGR</sequence>
<proteinExistence type="predicted"/>
<evidence type="ECO:0000313" key="3">
    <source>
        <dbReference type="Proteomes" id="UP000037923"/>
    </source>
</evidence>
<dbReference type="Proteomes" id="UP000037923">
    <property type="component" value="Unassembled WGS sequence"/>
</dbReference>